<dbReference type="Pfam" id="PF03358">
    <property type="entry name" value="FMN_red"/>
    <property type="match status" value="1"/>
</dbReference>
<evidence type="ECO:0000259" key="4">
    <source>
        <dbReference type="Pfam" id="PF03358"/>
    </source>
</evidence>
<keyword evidence="3" id="KW-1133">Transmembrane helix</keyword>
<keyword evidence="1" id="KW-0285">Flavoprotein</keyword>
<keyword evidence="6" id="KW-1185">Reference proteome</keyword>
<reference evidence="5" key="1">
    <citation type="submission" date="2021-02" db="EMBL/GenBank/DDBJ databases">
        <title>Sulfurospirillum tamanensis sp. nov.</title>
        <authorList>
            <person name="Frolova A."/>
            <person name="Merkel A."/>
            <person name="Slobodkin A."/>
        </authorList>
    </citation>
    <scope>NUCLEOTIDE SEQUENCE</scope>
    <source>
        <strain evidence="5">T05b</strain>
    </source>
</reference>
<feature type="domain" description="NADPH-dependent FMN reductase-like" evidence="4">
    <location>
        <begin position="6"/>
        <end position="137"/>
    </location>
</feature>
<dbReference type="InterPro" id="IPR051796">
    <property type="entry name" value="ISF_SsuE-like"/>
</dbReference>
<evidence type="ECO:0000256" key="3">
    <source>
        <dbReference type="SAM" id="Phobius"/>
    </source>
</evidence>
<evidence type="ECO:0000256" key="1">
    <source>
        <dbReference type="ARBA" id="ARBA00022630"/>
    </source>
</evidence>
<keyword evidence="3" id="KW-0472">Membrane</keyword>
<sequence length="196" mass="21774">MASFDVCIINGSYRAGGVGDQIAQLAAEYFASEGVRTKTIVLRDIPLAFCTNCRACMLSVQSLGCVIEDDFHVIMKDLEEASAYVFISPTNMGDVTALFKRLLERMAVFGYWPWGARAPKYRNTTMRKRAVLFSSCAAPAFFGKMLYWTFGSLRKCAKLLGARVVGKKMIGSCALTPTYTLTPKQCDEIKHLLKHL</sequence>
<organism evidence="5 6">
    <name type="scientific">Sulfurospirillum tamanense</name>
    <dbReference type="NCBI Taxonomy" id="2813362"/>
    <lineage>
        <taxon>Bacteria</taxon>
        <taxon>Pseudomonadati</taxon>
        <taxon>Campylobacterota</taxon>
        <taxon>Epsilonproteobacteria</taxon>
        <taxon>Campylobacterales</taxon>
        <taxon>Sulfurospirillaceae</taxon>
        <taxon>Sulfurospirillum</taxon>
    </lineage>
</organism>
<evidence type="ECO:0000313" key="6">
    <source>
        <dbReference type="Proteomes" id="UP000703590"/>
    </source>
</evidence>
<accession>A0ABS2WTV9</accession>
<comment type="caution">
    <text evidence="5">The sequence shown here is derived from an EMBL/GenBank/DDBJ whole genome shotgun (WGS) entry which is preliminary data.</text>
</comment>
<dbReference type="Gene3D" id="3.40.50.360">
    <property type="match status" value="1"/>
</dbReference>
<dbReference type="InterPro" id="IPR029039">
    <property type="entry name" value="Flavoprotein-like_sf"/>
</dbReference>
<dbReference type="RefSeq" id="WP_205459621.1">
    <property type="nucleotide sequence ID" value="NZ_JAFHKK010000023.1"/>
</dbReference>
<dbReference type="EMBL" id="JAFHKK010000023">
    <property type="protein sequence ID" value="MBN2965076.1"/>
    <property type="molecule type" value="Genomic_DNA"/>
</dbReference>
<keyword evidence="2" id="KW-0288">FMN</keyword>
<evidence type="ECO:0000256" key="2">
    <source>
        <dbReference type="ARBA" id="ARBA00022643"/>
    </source>
</evidence>
<feature type="transmembrane region" description="Helical" evidence="3">
    <location>
        <begin position="130"/>
        <end position="150"/>
    </location>
</feature>
<protein>
    <submittedName>
        <fullName evidence="5">Flavodoxin family protein</fullName>
    </submittedName>
</protein>
<dbReference type="Proteomes" id="UP000703590">
    <property type="component" value="Unassembled WGS sequence"/>
</dbReference>
<dbReference type="InterPro" id="IPR005025">
    <property type="entry name" value="FMN_Rdtase-like_dom"/>
</dbReference>
<evidence type="ECO:0000313" key="5">
    <source>
        <dbReference type="EMBL" id="MBN2965076.1"/>
    </source>
</evidence>
<dbReference type="PANTHER" id="PTHR43278">
    <property type="entry name" value="NAD(P)H-DEPENDENT FMN-CONTAINING OXIDOREDUCTASE YWQN-RELATED"/>
    <property type="match status" value="1"/>
</dbReference>
<keyword evidence="3" id="KW-0812">Transmembrane</keyword>
<gene>
    <name evidence="5" type="ORF">JWV37_09810</name>
</gene>
<reference evidence="5" key="2">
    <citation type="submission" date="2021-02" db="EMBL/GenBank/DDBJ databases">
        <authorList>
            <person name="Merkel A.Y."/>
        </authorList>
    </citation>
    <scope>NUCLEOTIDE SEQUENCE</scope>
    <source>
        <strain evidence="5">T05b</strain>
    </source>
</reference>
<dbReference type="SUPFAM" id="SSF52218">
    <property type="entry name" value="Flavoproteins"/>
    <property type="match status" value="1"/>
</dbReference>
<dbReference type="PANTHER" id="PTHR43278:SF2">
    <property type="entry name" value="IRON-SULFUR FLAVOPROTEIN"/>
    <property type="match status" value="1"/>
</dbReference>
<proteinExistence type="predicted"/>
<name>A0ABS2WTV9_9BACT</name>